<gene>
    <name evidence="1" type="ORF">KIPB_016688</name>
</gene>
<sequence length="41" mass="4714">MLYTSNPRFAHYKYLLSTLDKMGGLEGVAMSYKEYGLQAHE</sequence>
<comment type="caution">
    <text evidence="1">The sequence shown here is derived from an EMBL/GenBank/DDBJ whole genome shotgun (WGS) entry which is preliminary data.</text>
</comment>
<dbReference type="AlphaFoldDB" id="A0A9K3GQX9"/>
<dbReference type="Proteomes" id="UP000265618">
    <property type="component" value="Unassembled WGS sequence"/>
</dbReference>
<feature type="non-terminal residue" evidence="1">
    <location>
        <position position="41"/>
    </location>
</feature>
<accession>A0A9K3GQX9</accession>
<evidence type="ECO:0000313" key="2">
    <source>
        <dbReference type="Proteomes" id="UP000265618"/>
    </source>
</evidence>
<protein>
    <submittedName>
        <fullName evidence="1">Uncharacterized protein</fullName>
    </submittedName>
</protein>
<keyword evidence="2" id="KW-1185">Reference proteome</keyword>
<proteinExistence type="predicted"/>
<name>A0A9K3GQX9_9EUKA</name>
<reference evidence="1 2" key="1">
    <citation type="journal article" date="2018" name="PLoS ONE">
        <title>The draft genome of Kipferlia bialata reveals reductive genome evolution in fornicate parasites.</title>
        <authorList>
            <person name="Tanifuji G."/>
            <person name="Takabayashi S."/>
            <person name="Kume K."/>
            <person name="Takagi M."/>
            <person name="Nakayama T."/>
            <person name="Kamikawa R."/>
            <person name="Inagaki Y."/>
            <person name="Hashimoto T."/>
        </authorList>
    </citation>
    <scope>NUCLEOTIDE SEQUENCE [LARGE SCALE GENOMIC DNA]</scope>
    <source>
        <strain evidence="1">NY0173</strain>
    </source>
</reference>
<dbReference type="EMBL" id="BDIP01010430">
    <property type="protein sequence ID" value="GIQ92744.1"/>
    <property type="molecule type" value="Genomic_DNA"/>
</dbReference>
<organism evidence="1 2">
    <name type="scientific">Kipferlia bialata</name>
    <dbReference type="NCBI Taxonomy" id="797122"/>
    <lineage>
        <taxon>Eukaryota</taxon>
        <taxon>Metamonada</taxon>
        <taxon>Carpediemonas-like organisms</taxon>
        <taxon>Kipferlia</taxon>
    </lineage>
</organism>
<evidence type="ECO:0000313" key="1">
    <source>
        <dbReference type="EMBL" id="GIQ92744.1"/>
    </source>
</evidence>